<feature type="repeat" description="ANK" evidence="3">
    <location>
        <begin position="114"/>
        <end position="146"/>
    </location>
</feature>
<dbReference type="EMBL" id="JABDTM020028295">
    <property type="protein sequence ID" value="KAH0809166.1"/>
    <property type="molecule type" value="Genomic_DNA"/>
</dbReference>
<evidence type="ECO:0000256" key="1">
    <source>
        <dbReference type="ARBA" id="ARBA00022737"/>
    </source>
</evidence>
<evidence type="ECO:0000256" key="2">
    <source>
        <dbReference type="ARBA" id="ARBA00023043"/>
    </source>
</evidence>
<feature type="repeat" description="ANK" evidence="3">
    <location>
        <begin position="184"/>
        <end position="216"/>
    </location>
</feature>
<dbReference type="PRINTS" id="PR01415">
    <property type="entry name" value="ANKYRIN"/>
</dbReference>
<sequence>MNLYEHFKAELNVPIEGETPLTYAIRLGKSEVVNYLLQEGAETKNIQGKGCTLLALAVHLGHLDIVKIFLNESNLNETDCYGSTPLTIASKQGHFDVFLYLLFKGADINKSGINGETPLLAAAKINNLQMVKTLLSKGAEVNATDLYGKTALIYAAQGGCYHTVKCLLEHGASINKVGNEMCLNGRNALVSAVIEGHLDVVKVLVSSGVDVNEIAPDGNSPIAHAVKNKQKAVATYLVEKGANVCKRSDRGKTPLSWAVLNQDFDMIEWLLEQDAEVTLQGAFFSAIETGNLPIATLLKIKGADVNLKNSIGTAPLKMAIQNSDSKIARYLVENGATFANAFTEIETTYHLDKAIESKDFEIVNLIVENTEINWNLDNRPLQTAIETENLEMVRYLVEHGAPVNTLTRRPRVKPPLVIAAINSDRRIFDYLISTGANFHSQIPNIDDLKLSNEEFVMYLKIVKARLHSMDDNAAAGPQSITDPQ</sequence>
<evidence type="ECO:0000256" key="3">
    <source>
        <dbReference type="PROSITE-ProRule" id="PRU00023"/>
    </source>
</evidence>
<feature type="repeat" description="ANK" evidence="3">
    <location>
        <begin position="16"/>
        <end position="48"/>
    </location>
</feature>
<dbReference type="Gene3D" id="1.25.40.20">
    <property type="entry name" value="Ankyrin repeat-containing domain"/>
    <property type="match status" value="4"/>
</dbReference>
<dbReference type="PANTHER" id="PTHR24198:SF165">
    <property type="entry name" value="ANKYRIN REPEAT-CONTAINING PROTEIN-RELATED"/>
    <property type="match status" value="1"/>
</dbReference>
<dbReference type="PROSITE" id="PS50088">
    <property type="entry name" value="ANK_REPEAT"/>
    <property type="match status" value="8"/>
</dbReference>
<evidence type="ECO:0000313" key="5">
    <source>
        <dbReference type="Proteomes" id="UP000719412"/>
    </source>
</evidence>
<dbReference type="Proteomes" id="UP000719412">
    <property type="component" value="Unassembled WGS sequence"/>
</dbReference>
<comment type="caution">
    <text evidence="4">The sequence shown here is derived from an EMBL/GenBank/DDBJ whole genome shotgun (WGS) entry which is preliminary data.</text>
</comment>
<gene>
    <name evidence="4" type="ORF">GEV33_013627</name>
</gene>
<feature type="repeat" description="ANK" evidence="3">
    <location>
        <begin position="250"/>
        <end position="282"/>
    </location>
</feature>
<reference evidence="4" key="2">
    <citation type="submission" date="2021-08" db="EMBL/GenBank/DDBJ databases">
        <authorList>
            <person name="Eriksson T."/>
        </authorList>
    </citation>
    <scope>NUCLEOTIDE SEQUENCE</scope>
    <source>
        <strain evidence="4">Stoneville</strain>
        <tissue evidence="4">Whole head</tissue>
    </source>
</reference>
<proteinExistence type="predicted"/>
<dbReference type="InterPro" id="IPR036770">
    <property type="entry name" value="Ankyrin_rpt-contain_sf"/>
</dbReference>
<keyword evidence="5" id="KW-1185">Reference proteome</keyword>
<evidence type="ECO:0008006" key="6">
    <source>
        <dbReference type="Google" id="ProtNLM"/>
    </source>
</evidence>
<dbReference type="PANTHER" id="PTHR24198">
    <property type="entry name" value="ANKYRIN REPEAT AND PROTEIN KINASE DOMAIN-CONTAINING PROTEIN"/>
    <property type="match status" value="1"/>
</dbReference>
<evidence type="ECO:0000313" key="4">
    <source>
        <dbReference type="EMBL" id="KAH0809166.1"/>
    </source>
</evidence>
<protein>
    <recommendedName>
        <fullName evidence="6">Ankyrin repeat protein</fullName>
    </recommendedName>
</protein>
<organism evidence="4 5">
    <name type="scientific">Tenebrio molitor</name>
    <name type="common">Yellow mealworm beetle</name>
    <dbReference type="NCBI Taxonomy" id="7067"/>
    <lineage>
        <taxon>Eukaryota</taxon>
        <taxon>Metazoa</taxon>
        <taxon>Ecdysozoa</taxon>
        <taxon>Arthropoda</taxon>
        <taxon>Hexapoda</taxon>
        <taxon>Insecta</taxon>
        <taxon>Pterygota</taxon>
        <taxon>Neoptera</taxon>
        <taxon>Endopterygota</taxon>
        <taxon>Coleoptera</taxon>
        <taxon>Polyphaga</taxon>
        <taxon>Cucujiformia</taxon>
        <taxon>Tenebrionidae</taxon>
        <taxon>Tenebrio</taxon>
    </lineage>
</organism>
<dbReference type="AlphaFoldDB" id="A0A8J6LDM1"/>
<accession>A0A8J6LDM1</accession>
<dbReference type="Pfam" id="PF12796">
    <property type="entry name" value="Ank_2"/>
    <property type="match status" value="4"/>
</dbReference>
<dbReference type="SUPFAM" id="SSF48403">
    <property type="entry name" value="Ankyrin repeat"/>
    <property type="match status" value="2"/>
</dbReference>
<keyword evidence="2 3" id="KW-0040">ANK repeat</keyword>
<dbReference type="SMART" id="SM00248">
    <property type="entry name" value="ANK"/>
    <property type="match status" value="11"/>
</dbReference>
<feature type="repeat" description="ANK" evidence="3">
    <location>
        <begin position="81"/>
        <end position="113"/>
    </location>
</feature>
<dbReference type="InterPro" id="IPR002110">
    <property type="entry name" value="Ankyrin_rpt"/>
</dbReference>
<reference evidence="4" key="1">
    <citation type="journal article" date="2020" name="J Insects Food Feed">
        <title>The yellow mealworm (Tenebrio molitor) genome: a resource for the emerging insects as food and feed industry.</title>
        <authorList>
            <person name="Eriksson T."/>
            <person name="Andere A."/>
            <person name="Kelstrup H."/>
            <person name="Emery V."/>
            <person name="Picard C."/>
        </authorList>
    </citation>
    <scope>NUCLEOTIDE SEQUENCE</scope>
    <source>
        <strain evidence="4">Stoneville</strain>
        <tissue evidence="4">Whole head</tissue>
    </source>
</reference>
<feature type="repeat" description="ANK" evidence="3">
    <location>
        <begin position="376"/>
        <end position="408"/>
    </location>
</feature>
<feature type="repeat" description="ANK" evidence="3">
    <location>
        <begin position="147"/>
        <end position="179"/>
    </location>
</feature>
<dbReference type="PROSITE" id="PS50297">
    <property type="entry name" value="ANK_REP_REGION"/>
    <property type="match status" value="8"/>
</dbReference>
<name>A0A8J6LDM1_TENMO</name>
<keyword evidence="1" id="KW-0677">Repeat</keyword>
<feature type="repeat" description="ANK" evidence="3">
    <location>
        <begin position="217"/>
        <end position="249"/>
    </location>
</feature>